<keyword evidence="2" id="KW-1185">Reference proteome</keyword>
<dbReference type="Proteomes" id="UP001361239">
    <property type="component" value="Unassembled WGS sequence"/>
</dbReference>
<comment type="caution">
    <text evidence="1">The sequence shown here is derived from an EMBL/GenBank/DDBJ whole genome shotgun (WGS) entry which is preliminary data.</text>
</comment>
<reference evidence="1 2" key="1">
    <citation type="submission" date="2024-03" db="EMBL/GenBank/DDBJ databases">
        <authorList>
            <person name="Jo J.-H."/>
        </authorList>
    </citation>
    <scope>NUCLEOTIDE SEQUENCE [LARGE SCALE GENOMIC DNA]</scope>
    <source>
        <strain evidence="1 2">PS1R-30</strain>
    </source>
</reference>
<proteinExistence type="predicted"/>
<evidence type="ECO:0000313" key="2">
    <source>
        <dbReference type="Proteomes" id="UP001361239"/>
    </source>
</evidence>
<evidence type="ECO:0000313" key="1">
    <source>
        <dbReference type="EMBL" id="MEJ5976735.1"/>
    </source>
</evidence>
<gene>
    <name evidence="1" type="ORF">WG901_08830</name>
</gene>
<accession>A0ABU8RUG2</accession>
<dbReference type="RefSeq" id="WP_339586697.1">
    <property type="nucleotide sequence ID" value="NZ_JBBHJZ010000002.1"/>
</dbReference>
<organism evidence="1 2">
    <name type="scientific">Novosphingobium anseongense</name>
    <dbReference type="NCBI Taxonomy" id="3133436"/>
    <lineage>
        <taxon>Bacteria</taxon>
        <taxon>Pseudomonadati</taxon>
        <taxon>Pseudomonadota</taxon>
        <taxon>Alphaproteobacteria</taxon>
        <taxon>Sphingomonadales</taxon>
        <taxon>Sphingomonadaceae</taxon>
        <taxon>Novosphingobium</taxon>
    </lineage>
</organism>
<name>A0ABU8RUG2_9SPHN</name>
<protein>
    <submittedName>
        <fullName evidence="1">Uncharacterized protein</fullName>
    </submittedName>
</protein>
<dbReference type="EMBL" id="JBBHJZ010000002">
    <property type="protein sequence ID" value="MEJ5976735.1"/>
    <property type="molecule type" value="Genomic_DNA"/>
</dbReference>
<sequence length="60" mass="6570">MDLNELFFRHQIAVMRVHSAPDCAERHRLGGLADGIASRIGQLQQRLGAFGTPLVRSAAL</sequence>